<protein>
    <submittedName>
        <fullName evidence="2">Phosphotransferase family enzyme</fullName>
    </submittedName>
</protein>
<dbReference type="Gene3D" id="3.90.1200.10">
    <property type="match status" value="1"/>
</dbReference>
<dbReference type="Pfam" id="PF01636">
    <property type="entry name" value="APH"/>
    <property type="match status" value="2"/>
</dbReference>
<keyword evidence="2" id="KW-0808">Transferase</keyword>
<keyword evidence="3" id="KW-1185">Reference proteome</keyword>
<organism evidence="2 3">
    <name type="scientific">Pseudonocardia kunmingensis</name>
    <dbReference type="NCBI Taxonomy" id="630975"/>
    <lineage>
        <taxon>Bacteria</taxon>
        <taxon>Bacillati</taxon>
        <taxon>Actinomycetota</taxon>
        <taxon>Actinomycetes</taxon>
        <taxon>Pseudonocardiales</taxon>
        <taxon>Pseudonocardiaceae</taxon>
        <taxon>Pseudonocardia</taxon>
    </lineage>
</organism>
<proteinExistence type="predicted"/>
<dbReference type="AlphaFoldDB" id="A0A543CX40"/>
<feature type="domain" description="Aminoglycoside phosphotransferase" evidence="1">
    <location>
        <begin position="116"/>
        <end position="169"/>
    </location>
</feature>
<evidence type="ECO:0000313" key="2">
    <source>
        <dbReference type="EMBL" id="TQM01660.1"/>
    </source>
</evidence>
<dbReference type="EMBL" id="VFPA01000009">
    <property type="protein sequence ID" value="TQM01660.1"/>
    <property type="molecule type" value="Genomic_DNA"/>
</dbReference>
<evidence type="ECO:0000259" key="1">
    <source>
        <dbReference type="Pfam" id="PF01636"/>
    </source>
</evidence>
<reference evidence="2 3" key="1">
    <citation type="submission" date="2019-06" db="EMBL/GenBank/DDBJ databases">
        <title>Sequencing the genomes of 1000 actinobacteria strains.</title>
        <authorList>
            <person name="Klenk H.-P."/>
        </authorList>
    </citation>
    <scope>NUCLEOTIDE SEQUENCE [LARGE SCALE GENOMIC DNA]</scope>
    <source>
        <strain evidence="2 3">DSM 45301</strain>
    </source>
</reference>
<accession>A0A543CX40</accession>
<dbReference type="GO" id="GO:0016740">
    <property type="term" value="F:transferase activity"/>
    <property type="evidence" value="ECO:0007669"/>
    <property type="project" value="UniProtKB-KW"/>
</dbReference>
<sequence>MNGAAESRVVIEGSVVTRPAGPWTPTVHALLRHLMAAGLSGVPEPLGIDNDVERLRLVPGAAGSQCWPRQATEHGLRSAARLLRAVHDASQTFVPPDGAVWSVAEVAGSEGSVSKGTICHGDPGPWNMTWHGNTATGLFDWDFAHPAPAIDEVAYALEYFAPFRSDTEAIRWLGFRNPPDRRRRIAAFVEAYGLDCVTGLVDAVIARQLQTIEQTRSLAERGVQPQRDWVASGHLDELRARVRWSEANRALVE</sequence>
<name>A0A543CX40_9PSEU</name>
<dbReference type="InterPro" id="IPR011009">
    <property type="entry name" value="Kinase-like_dom_sf"/>
</dbReference>
<dbReference type="SUPFAM" id="SSF56112">
    <property type="entry name" value="Protein kinase-like (PK-like)"/>
    <property type="match status" value="1"/>
</dbReference>
<gene>
    <name evidence="2" type="ORF">FB558_8561</name>
</gene>
<feature type="domain" description="Aminoglycoside phosphotransferase" evidence="1">
    <location>
        <begin position="27"/>
        <end position="98"/>
    </location>
</feature>
<evidence type="ECO:0000313" key="3">
    <source>
        <dbReference type="Proteomes" id="UP000315677"/>
    </source>
</evidence>
<dbReference type="InterPro" id="IPR002575">
    <property type="entry name" value="Aminoglycoside_PTrfase"/>
</dbReference>
<dbReference type="Proteomes" id="UP000315677">
    <property type="component" value="Unassembled WGS sequence"/>
</dbReference>
<comment type="caution">
    <text evidence="2">The sequence shown here is derived from an EMBL/GenBank/DDBJ whole genome shotgun (WGS) entry which is preliminary data.</text>
</comment>